<proteinExistence type="predicted"/>
<feature type="transmembrane region" description="Helical" evidence="6">
    <location>
        <begin position="96"/>
        <end position="117"/>
    </location>
</feature>
<comment type="subcellular location">
    <subcellularLocation>
        <location evidence="1">Cell membrane</location>
        <topology evidence="1">Multi-pass membrane protein</topology>
    </subcellularLocation>
</comment>
<sequence>MQTMREIYTRQKRALFFLLALLILGWAFTGAKEIFAGLLLGLVFGLYNFLILVRRMKQFDKKMDQGKRISLGSGLRFASAVAAAAIAMSMPEYFNLISTVIGLMIPYALLLIDGIFFNAKHQS</sequence>
<evidence type="ECO:0000256" key="2">
    <source>
        <dbReference type="ARBA" id="ARBA00022475"/>
    </source>
</evidence>
<evidence type="ECO:0000256" key="5">
    <source>
        <dbReference type="ARBA" id="ARBA00023136"/>
    </source>
</evidence>
<keyword evidence="4 6" id="KW-1133">Transmembrane helix</keyword>
<keyword evidence="8" id="KW-1185">Reference proteome</keyword>
<dbReference type="InterPro" id="IPR005598">
    <property type="entry name" value="ATP_synth_I"/>
</dbReference>
<evidence type="ECO:0000313" key="7">
    <source>
        <dbReference type="EMBL" id="MDW0108642.1"/>
    </source>
</evidence>
<dbReference type="RefSeq" id="WP_317933828.1">
    <property type="nucleotide sequence ID" value="NZ_JAUBDH010000001.1"/>
</dbReference>
<gene>
    <name evidence="7" type="ORF">QT716_01115</name>
</gene>
<reference evidence="7 8" key="1">
    <citation type="submission" date="2023-06" db="EMBL/GenBank/DDBJ databases">
        <title>Sporosarcina sp. nov., isolated from Korean traditional fermented seafood 'Jeotgal'.</title>
        <authorList>
            <person name="Yang A.-I."/>
            <person name="Shin N.-R."/>
        </authorList>
    </citation>
    <scope>NUCLEOTIDE SEQUENCE [LARGE SCALE GENOMIC DNA]</scope>
    <source>
        <strain evidence="7 8">KCTC3840</strain>
    </source>
</reference>
<dbReference type="Pfam" id="PF03899">
    <property type="entry name" value="ATP-synt_I"/>
    <property type="match status" value="1"/>
</dbReference>
<dbReference type="PANTHER" id="PTHR40035:SF1">
    <property type="entry name" value="ATP SYNTHASE PROTEIN I"/>
    <property type="match status" value="1"/>
</dbReference>
<evidence type="ECO:0000256" key="1">
    <source>
        <dbReference type="ARBA" id="ARBA00004651"/>
    </source>
</evidence>
<feature type="transmembrane region" description="Helical" evidence="6">
    <location>
        <begin position="34"/>
        <end position="53"/>
    </location>
</feature>
<keyword evidence="3 6" id="KW-0812">Transmembrane</keyword>
<dbReference type="PANTHER" id="PTHR40035">
    <property type="entry name" value="ATP SYNTHASE PROTEIN I"/>
    <property type="match status" value="1"/>
</dbReference>
<accession>A0ABU4FV96</accession>
<evidence type="ECO:0000313" key="8">
    <source>
        <dbReference type="Proteomes" id="UP001280629"/>
    </source>
</evidence>
<keyword evidence="5 6" id="KW-0472">Membrane</keyword>
<protein>
    <submittedName>
        <fullName evidence="7">ATP synthase subunit I</fullName>
    </submittedName>
</protein>
<dbReference type="Proteomes" id="UP001280629">
    <property type="component" value="Unassembled WGS sequence"/>
</dbReference>
<evidence type="ECO:0000256" key="6">
    <source>
        <dbReference type="SAM" id="Phobius"/>
    </source>
</evidence>
<keyword evidence="2" id="KW-1003">Cell membrane</keyword>
<evidence type="ECO:0000256" key="4">
    <source>
        <dbReference type="ARBA" id="ARBA00022989"/>
    </source>
</evidence>
<comment type="caution">
    <text evidence="7">The sequence shown here is derived from an EMBL/GenBank/DDBJ whole genome shotgun (WGS) entry which is preliminary data.</text>
</comment>
<name>A0ABU4FV96_9BACL</name>
<dbReference type="InterPro" id="IPR039072">
    <property type="entry name" value="ATP_synth_I_Bacilli"/>
</dbReference>
<dbReference type="EMBL" id="JAUBDH010000001">
    <property type="protein sequence ID" value="MDW0108642.1"/>
    <property type="molecule type" value="Genomic_DNA"/>
</dbReference>
<organism evidence="7 8">
    <name type="scientific">Sporosarcina aquimarina</name>
    <dbReference type="NCBI Taxonomy" id="114975"/>
    <lineage>
        <taxon>Bacteria</taxon>
        <taxon>Bacillati</taxon>
        <taxon>Bacillota</taxon>
        <taxon>Bacilli</taxon>
        <taxon>Bacillales</taxon>
        <taxon>Caryophanaceae</taxon>
        <taxon>Sporosarcina</taxon>
    </lineage>
</organism>
<feature type="transmembrane region" description="Helical" evidence="6">
    <location>
        <begin position="12"/>
        <end position="28"/>
    </location>
</feature>
<feature type="transmembrane region" description="Helical" evidence="6">
    <location>
        <begin position="74"/>
        <end position="90"/>
    </location>
</feature>
<evidence type="ECO:0000256" key="3">
    <source>
        <dbReference type="ARBA" id="ARBA00022692"/>
    </source>
</evidence>